<dbReference type="EMBL" id="FOQO01000013">
    <property type="protein sequence ID" value="SFJ73124.1"/>
    <property type="molecule type" value="Genomic_DNA"/>
</dbReference>
<accession>A0A1I3TPD5</accession>
<protein>
    <submittedName>
        <fullName evidence="1">Uncharacterized protein</fullName>
    </submittedName>
</protein>
<dbReference type="RefSeq" id="WP_090631106.1">
    <property type="nucleotide sequence ID" value="NZ_FOQO01000013.1"/>
</dbReference>
<keyword evidence="2" id="KW-1185">Reference proteome</keyword>
<sequence length="62" mass="7247">MATILRLTKLEAEEPVRVNFDNVAFYHRKGEHTLITFVSPRFHEHTLTVKESIEQVDRLLGI</sequence>
<evidence type="ECO:0000313" key="2">
    <source>
        <dbReference type="Proteomes" id="UP000198670"/>
    </source>
</evidence>
<name>A0A1I3TPD5_9SPHI</name>
<organism evidence="1 2">
    <name type="scientific">Parapedobacter indicus</name>
    <dbReference type="NCBI Taxonomy" id="1477437"/>
    <lineage>
        <taxon>Bacteria</taxon>
        <taxon>Pseudomonadati</taxon>
        <taxon>Bacteroidota</taxon>
        <taxon>Sphingobacteriia</taxon>
        <taxon>Sphingobacteriales</taxon>
        <taxon>Sphingobacteriaceae</taxon>
        <taxon>Parapedobacter</taxon>
    </lineage>
</organism>
<dbReference type="OrthoDB" id="9889663at2"/>
<reference evidence="1 2" key="1">
    <citation type="submission" date="2016-10" db="EMBL/GenBank/DDBJ databases">
        <authorList>
            <person name="de Groot N.N."/>
        </authorList>
    </citation>
    <scope>NUCLEOTIDE SEQUENCE [LARGE SCALE GENOMIC DNA]</scope>
    <source>
        <strain evidence="1 2">RK1</strain>
    </source>
</reference>
<dbReference type="STRING" id="1477437.SAMN05444682_11342"/>
<dbReference type="Proteomes" id="UP000198670">
    <property type="component" value="Unassembled WGS sequence"/>
</dbReference>
<gene>
    <name evidence="1" type="ORF">SAMN05444682_11342</name>
</gene>
<evidence type="ECO:0000313" key="1">
    <source>
        <dbReference type="EMBL" id="SFJ73124.1"/>
    </source>
</evidence>
<dbReference type="AlphaFoldDB" id="A0A1I3TPD5"/>
<proteinExistence type="predicted"/>